<dbReference type="PANTHER" id="PTHR15887:SF1">
    <property type="entry name" value="TRANSMEMBRANE PROTEIN 69"/>
    <property type="match status" value="1"/>
</dbReference>
<dbReference type="HOGENOM" id="CLU_366392_0_0_1"/>
<organism evidence="3 4">
    <name type="scientific">Fibroporia radiculosa</name>
    <dbReference type="NCBI Taxonomy" id="599839"/>
    <lineage>
        <taxon>Eukaryota</taxon>
        <taxon>Fungi</taxon>
        <taxon>Dikarya</taxon>
        <taxon>Basidiomycota</taxon>
        <taxon>Agaricomycotina</taxon>
        <taxon>Agaricomycetes</taxon>
        <taxon>Polyporales</taxon>
        <taxon>Fibroporiaceae</taxon>
        <taxon>Fibroporia</taxon>
    </lineage>
</organism>
<feature type="transmembrane region" description="Helical" evidence="1">
    <location>
        <begin position="588"/>
        <end position="605"/>
    </location>
</feature>
<feature type="transmembrane region" description="Helical" evidence="1">
    <location>
        <begin position="617"/>
        <end position="635"/>
    </location>
</feature>
<dbReference type="InterPro" id="IPR021836">
    <property type="entry name" value="DUF3429"/>
</dbReference>
<evidence type="ECO:0000313" key="4">
    <source>
        <dbReference type="Proteomes" id="UP000006352"/>
    </source>
</evidence>
<dbReference type="EMBL" id="HE797210">
    <property type="protein sequence ID" value="CCM05866.1"/>
    <property type="molecule type" value="Genomic_DNA"/>
</dbReference>
<evidence type="ECO:0000259" key="2">
    <source>
        <dbReference type="PROSITE" id="PS00028"/>
    </source>
</evidence>
<keyword evidence="4" id="KW-1185">Reference proteome</keyword>
<name>J4IC64_9APHY</name>
<dbReference type="Proteomes" id="UP000006352">
    <property type="component" value="Unassembled WGS sequence"/>
</dbReference>
<gene>
    <name evidence="3" type="ORF">FIBRA_08102</name>
</gene>
<feature type="domain" description="C2H2-type" evidence="2">
    <location>
        <begin position="391"/>
        <end position="412"/>
    </location>
</feature>
<evidence type="ECO:0000313" key="3">
    <source>
        <dbReference type="EMBL" id="CCM05866.1"/>
    </source>
</evidence>
<dbReference type="PROSITE" id="PS00028">
    <property type="entry name" value="ZINC_FINGER_C2H2_1"/>
    <property type="match status" value="1"/>
</dbReference>
<dbReference type="STRING" id="599839.J4IC64"/>
<keyword evidence="1" id="KW-1133">Transmembrane helix</keyword>
<proteinExistence type="predicted"/>
<dbReference type="OrthoDB" id="194289at2759"/>
<keyword evidence="1" id="KW-0472">Membrane</keyword>
<dbReference type="PANTHER" id="PTHR15887">
    <property type="entry name" value="TRANSMEMBRANE PROTEIN 69"/>
    <property type="match status" value="1"/>
</dbReference>
<dbReference type="InParanoid" id="J4IC64"/>
<reference evidence="3 4" key="1">
    <citation type="journal article" date="2012" name="Appl. Environ. Microbiol.">
        <title>Short-read sequencing for genomic analysis of the brown rot fungus Fibroporia radiculosa.</title>
        <authorList>
            <person name="Tang J.D."/>
            <person name="Perkins A.D."/>
            <person name="Sonstegard T.S."/>
            <person name="Schroeder S.G."/>
            <person name="Burgess S.C."/>
            <person name="Diehl S.V."/>
        </authorList>
    </citation>
    <scope>NUCLEOTIDE SEQUENCE [LARGE SCALE GENOMIC DNA]</scope>
    <source>
        <strain evidence="3 4">TFFH 294</strain>
    </source>
</reference>
<dbReference type="Pfam" id="PF11911">
    <property type="entry name" value="DUF3429"/>
    <property type="match status" value="1"/>
</dbReference>
<sequence length="761" mass="83368">MDFDLFSNESAAEDDDEYPHVHNHFAVCADLRAAIRAECDMICPVLIAIGGRKAPSACSILKTVPVDVREHFLMFCAARVPWTSIPLNSWISMRSICAHAISWYTHVCSSAPGALPPVGLIDSGNCETAYAHLDGSATFLLNANLSHHTVTHYSPSAESFTDLLSSRAPKIQSNDVIPTLSSDVRQHLFSFLSTGFPQQIMPLESWKSIYRLCSQAIMLHARSTSDTRSFGLSTNNVFPAIPSTVQMGAEPGTSVQGIGPLDSFQEDEIAHFEDILQSLKEDAHIQLGEADDLFSEVSHDQVFAEAGRDTTAPSESLCLWARCNRPLSSLNVAAIQEHMHIYHLDDLRSAQGRSERISCQWIGCTTHKAILIRGLAKHIATRHFRSTYKLCPVCERMFSRGDSVFRHCRITHVPTISLVALSLRRAPVVFHRSFSLSSSRVITRPVQPLLHPPSSLFRQPLIIRGAASSVSGRPGSQTFKQAARNIKEEVGNSTSDLAKIIAGANWFHDAVEPNPKRDTFLGITNAVAHSVPPQYIAFGLAGGLPYLGTAAATIYMAQQAGMATMDLTSRIDPGVAITMLDHALNIQMTYGAVMLSFLGALHWGFEFAGYGGHKGYIRLFLGAAPVVFGWSTLALQPMEALIAQWVGFTCLWWADLRATNAGWAPRWYSQYRFYLSLLAGACIIGSLAATSYWGPIGGHGLVSHDLNMIRAERKKKAPEILGLVGGEIEAVAAPADADSYVLVRKRRNGSEESKEELEREQ</sequence>
<dbReference type="InterPro" id="IPR013087">
    <property type="entry name" value="Znf_C2H2_type"/>
</dbReference>
<evidence type="ECO:0000256" key="1">
    <source>
        <dbReference type="SAM" id="Phobius"/>
    </source>
</evidence>
<dbReference type="GeneID" id="24100777"/>
<feature type="transmembrane region" description="Helical" evidence="1">
    <location>
        <begin position="671"/>
        <end position="693"/>
    </location>
</feature>
<keyword evidence="1" id="KW-0812">Transmembrane</keyword>
<dbReference type="RefSeq" id="XP_012185149.1">
    <property type="nucleotide sequence ID" value="XM_012329759.1"/>
</dbReference>
<dbReference type="AlphaFoldDB" id="J4IC64"/>
<protein>
    <recommendedName>
        <fullName evidence="2">C2H2-type domain-containing protein</fullName>
    </recommendedName>
</protein>
<accession>J4IC64</accession>